<keyword evidence="10" id="KW-1185">Reference proteome</keyword>
<dbReference type="AlphaFoldDB" id="A0A0S7C1G5"/>
<dbReference type="GO" id="GO:0009072">
    <property type="term" value="P:aromatic amino acid metabolic process"/>
    <property type="evidence" value="ECO:0007669"/>
    <property type="project" value="InterPro"/>
</dbReference>
<feature type="domain" description="Biopterin-dependent aromatic amino acid hydroxylase family profile" evidence="8">
    <location>
        <begin position="1"/>
        <end position="340"/>
    </location>
</feature>
<dbReference type="GO" id="GO:0016714">
    <property type="term" value="F:oxidoreductase activity, acting on paired donors, with incorporation or reduction of molecular oxygen, reduced pteridine as one donor, and incorporation of one atom of oxygen"/>
    <property type="evidence" value="ECO:0007669"/>
    <property type="project" value="InterPro"/>
</dbReference>
<name>A0A0S7C1G5_9BACT</name>
<evidence type="ECO:0000256" key="4">
    <source>
        <dbReference type="ARBA" id="ARBA00023002"/>
    </source>
</evidence>
<feature type="binding site" evidence="7">
    <location>
        <position position="217"/>
    </location>
    <ligand>
        <name>Fe cation</name>
        <dbReference type="ChEBI" id="CHEBI:24875"/>
    </ligand>
</feature>
<dbReference type="EMBL" id="DF968182">
    <property type="protein sequence ID" value="GAP42992.1"/>
    <property type="molecule type" value="Genomic_DNA"/>
</dbReference>
<dbReference type="PATRIC" id="fig|1678841.3.peg.1285"/>
<dbReference type="GO" id="GO:0005506">
    <property type="term" value="F:iron ion binding"/>
    <property type="evidence" value="ECO:0007669"/>
    <property type="project" value="InterPro"/>
</dbReference>
<evidence type="ECO:0000256" key="6">
    <source>
        <dbReference type="ARBA" id="ARBA00023033"/>
    </source>
</evidence>
<dbReference type="PROSITE" id="PS51410">
    <property type="entry name" value="BH4_AAA_HYDROXYL_2"/>
    <property type="match status" value="1"/>
</dbReference>
<dbReference type="Proteomes" id="UP000053091">
    <property type="component" value="Unassembled WGS sequence"/>
</dbReference>
<evidence type="ECO:0000256" key="3">
    <source>
        <dbReference type="ARBA" id="ARBA00022723"/>
    </source>
</evidence>
<dbReference type="PANTHER" id="PTHR11473:SF24">
    <property type="entry name" value="PHENYLALANINE-4-HYDROXYLASE"/>
    <property type="match status" value="1"/>
</dbReference>
<dbReference type="RefSeq" id="WP_062042812.1">
    <property type="nucleotide sequence ID" value="NZ_DF968182.1"/>
</dbReference>
<dbReference type="Gene3D" id="1.10.800.10">
    <property type="entry name" value="Aromatic amino acid hydroxylase"/>
    <property type="match status" value="1"/>
</dbReference>
<keyword evidence="6" id="KW-0503">Monooxygenase</keyword>
<dbReference type="InterPro" id="IPR001273">
    <property type="entry name" value="ArAA_hydroxylase"/>
</dbReference>
<dbReference type="InterPro" id="IPR019774">
    <property type="entry name" value="Aromatic-AA_hydroxylase_C"/>
</dbReference>
<evidence type="ECO:0000313" key="10">
    <source>
        <dbReference type="Proteomes" id="UP000053091"/>
    </source>
</evidence>
<keyword evidence="4" id="KW-0560">Oxidoreductase</keyword>
<evidence type="ECO:0000256" key="5">
    <source>
        <dbReference type="ARBA" id="ARBA00023004"/>
    </source>
</evidence>
<dbReference type="STRING" id="1678841.TBC1_111134"/>
<dbReference type="OrthoDB" id="9780502at2"/>
<feature type="binding site" evidence="7">
    <location>
        <position position="127"/>
    </location>
    <ligand>
        <name>Fe cation</name>
        <dbReference type="ChEBI" id="CHEBI:24875"/>
    </ligand>
</feature>
<comment type="similarity">
    <text evidence="2">Belongs to the biopterin-dependent aromatic amino acid hydroxylase family.</text>
</comment>
<dbReference type="PANTHER" id="PTHR11473">
    <property type="entry name" value="AROMATIC AMINO ACID HYDROXYLASE"/>
    <property type="match status" value="1"/>
</dbReference>
<accession>A0A0S7C1G5</accession>
<evidence type="ECO:0000256" key="1">
    <source>
        <dbReference type="ARBA" id="ARBA00001954"/>
    </source>
</evidence>
<evidence type="ECO:0000256" key="7">
    <source>
        <dbReference type="PIRSR" id="PIRSR601273-2"/>
    </source>
</evidence>
<comment type="cofactor">
    <cofactor evidence="1 7">
        <name>Fe(2+)</name>
        <dbReference type="ChEBI" id="CHEBI:29033"/>
    </cofactor>
</comment>
<keyword evidence="3 7" id="KW-0479">Metal-binding</keyword>
<keyword evidence="5 7" id="KW-0408">Iron</keyword>
<evidence type="ECO:0000259" key="8">
    <source>
        <dbReference type="PROSITE" id="PS51410"/>
    </source>
</evidence>
<gene>
    <name evidence="9" type="ORF">TBC1_111134</name>
</gene>
<sequence length="575" mass="63542">MELNEVLEKLPRHLLGLVIDQPYHSYTAQDHAVWRYVMRQNVRFLSRHAHGSYTEGLRKTGISIDTIPHMYGMNRILKEIGWAAVAVDGFIPPAAFMEFQAYNVLVIAADIRPSDQIAYTPAPDIIHEAAGHAPIIADPEYAAYLRFFGEIGAKAFSSARDYELYEAIRHLSILKADPYTPARKIEQAEARLALLEQNMGEPSEMALIRNLHWWTVEYGLIGDTENFKIYGAGLLSSIGESMNCLKPRVKKLPYSIDAAGISFDITTQQPQLFVTPDFNHLNTVLNQFADGMALRRGGAYALTKAEASGNTATVELSSGLQISGTFSGSVIRDNEVIYLKTTGPTSLCHQNKEFEGQGKASHPHGFGSPAGRLAGGLKPETMDEGALADAGIIPGKRVSLTFESGVKAEGMLEYIIRRNGRTLILGFSGCTVTLGQETLFRPEWGMYDMAVGESVTSAWPGPADPEAFGYLFEAPAERTHKIEHTPEALALHRLYQQVRDKRENKALTFDAAALAGELLNRYPGEWLLMTELLELLSETASEPEVQLQLRHHLRTLADKDEELARLTGDAALLMQ</sequence>
<dbReference type="NCBIfam" id="NF010657">
    <property type="entry name" value="PRK14056.1"/>
    <property type="match status" value="1"/>
</dbReference>
<evidence type="ECO:0000256" key="2">
    <source>
        <dbReference type="ARBA" id="ARBA00009712"/>
    </source>
</evidence>
<feature type="binding site" evidence="7">
    <location>
        <position position="132"/>
    </location>
    <ligand>
        <name>Fe cation</name>
        <dbReference type="ChEBI" id="CHEBI:24875"/>
    </ligand>
</feature>
<dbReference type="InterPro" id="IPR036951">
    <property type="entry name" value="ArAA_hydroxylase_sf"/>
</dbReference>
<organism evidence="9">
    <name type="scientific">Lentimicrobium saccharophilum</name>
    <dbReference type="NCBI Taxonomy" id="1678841"/>
    <lineage>
        <taxon>Bacteria</taxon>
        <taxon>Pseudomonadati</taxon>
        <taxon>Bacteroidota</taxon>
        <taxon>Bacteroidia</taxon>
        <taxon>Bacteroidales</taxon>
        <taxon>Lentimicrobiaceae</taxon>
        <taxon>Lentimicrobium</taxon>
    </lineage>
</organism>
<proteinExistence type="inferred from homology"/>
<dbReference type="InterPro" id="IPR036329">
    <property type="entry name" value="Aro-AA_hydroxylase_C_sf"/>
</dbReference>
<protein>
    <submittedName>
        <fullName evidence="9">Phenylalanine-4-hydroxylase</fullName>
    </submittedName>
</protein>
<evidence type="ECO:0000313" key="9">
    <source>
        <dbReference type="EMBL" id="GAP42992.1"/>
    </source>
</evidence>
<dbReference type="Pfam" id="PF00351">
    <property type="entry name" value="Biopterin_H"/>
    <property type="match status" value="2"/>
</dbReference>
<dbReference type="SUPFAM" id="SSF56534">
    <property type="entry name" value="Aromatic aminoacid monoxygenases, catalytic and oligomerization domains"/>
    <property type="match status" value="1"/>
</dbReference>
<reference evidence="9" key="1">
    <citation type="journal article" date="2015" name="Genome Announc.">
        <title>Draft Genome Sequence of Bacteroidales Strain TBC1, a Novel Isolate from a Methanogenic Wastewater Treatment System.</title>
        <authorList>
            <person name="Tourlousse D.M."/>
            <person name="Matsuura N."/>
            <person name="Sun L."/>
            <person name="Toyonaga M."/>
            <person name="Kuroda K."/>
            <person name="Ohashi A."/>
            <person name="Cruz R."/>
            <person name="Yamaguchi T."/>
            <person name="Sekiguchi Y."/>
        </authorList>
    </citation>
    <scope>NUCLEOTIDE SEQUENCE [LARGE SCALE GENOMIC DNA]</scope>
    <source>
        <strain evidence="9">TBC1</strain>
    </source>
</reference>